<dbReference type="Proteomes" id="UP000271624">
    <property type="component" value="Unassembled WGS sequence"/>
</dbReference>
<feature type="compositionally biased region" description="Basic and acidic residues" evidence="1">
    <location>
        <begin position="311"/>
        <end position="322"/>
    </location>
</feature>
<sequence length="322" mass="36462">MTSEQTIRRSDILNTQVVTSDARRLGIISQVWVDVDQREVVAFSLRDSLISVSGVPRYMYLDSIRKIADVILVENEDAIEDIDVEAYSNLVNWEVITETGEALGRVRGFKFDTANGKLLTIVIASVGLPQLPEQVLSTYELSIEEIVSTGPNRLIVFEGAEERLTQLSVGLLERLGIGRAPWDRSGDEEYYAQPRTVAADKQLPSGIPLEAPMAKVRAPERVEEPAWDEDDYEPIPAPRRQVMEARASYEPAPRYDDDDEDDNWSEASGKDKYEKSASYELPKPVIQYEDEDLDRDAWDDDEAPTPLNIPEKVRQKQPEYEE</sequence>
<accession>A0A3S1CAN4</accession>
<evidence type="ECO:0000313" key="4">
    <source>
        <dbReference type="Proteomes" id="UP000271624"/>
    </source>
</evidence>
<evidence type="ECO:0000256" key="1">
    <source>
        <dbReference type="SAM" id="MobiDB-lite"/>
    </source>
</evidence>
<protein>
    <submittedName>
        <fullName evidence="3">Photosystem reaction center subunit H</fullName>
    </submittedName>
</protein>
<dbReference type="EMBL" id="RSCL01000026">
    <property type="protein sequence ID" value="RUS99386.1"/>
    <property type="molecule type" value="Genomic_DNA"/>
</dbReference>
<feature type="domain" description="PRC-barrel" evidence="2">
    <location>
        <begin position="83"/>
        <end position="162"/>
    </location>
</feature>
<gene>
    <name evidence="3" type="ORF">DSM106972_078280</name>
</gene>
<feature type="compositionally biased region" description="Acidic residues" evidence="1">
    <location>
        <begin position="288"/>
        <end position="303"/>
    </location>
</feature>
<dbReference type="RefSeq" id="WP_127085893.1">
    <property type="nucleotide sequence ID" value="NZ_RSCL01000026.1"/>
</dbReference>
<feature type="domain" description="PRC-barrel" evidence="2">
    <location>
        <begin position="6"/>
        <end position="75"/>
    </location>
</feature>
<dbReference type="InterPro" id="IPR011033">
    <property type="entry name" value="PRC_barrel-like_sf"/>
</dbReference>
<dbReference type="InterPro" id="IPR027275">
    <property type="entry name" value="PRC-brl_dom"/>
</dbReference>
<evidence type="ECO:0000259" key="2">
    <source>
        <dbReference type="Pfam" id="PF05239"/>
    </source>
</evidence>
<dbReference type="SUPFAM" id="SSF50346">
    <property type="entry name" value="PRC-barrel domain"/>
    <property type="match status" value="2"/>
</dbReference>
<dbReference type="PANTHER" id="PTHR36740">
    <property type="entry name" value="PRC DOMAIN-CONTAINING PROTEIN"/>
    <property type="match status" value="1"/>
</dbReference>
<dbReference type="Pfam" id="PF05239">
    <property type="entry name" value="PRC"/>
    <property type="match status" value="2"/>
</dbReference>
<name>A0A3S1CAN4_9CYAN</name>
<dbReference type="PANTHER" id="PTHR36740:SF1">
    <property type="entry name" value="PRC-BARREL DOMAIN-CONTAINING PROTEIN"/>
    <property type="match status" value="1"/>
</dbReference>
<evidence type="ECO:0000313" key="3">
    <source>
        <dbReference type="EMBL" id="RUS99386.1"/>
    </source>
</evidence>
<dbReference type="Gene3D" id="2.30.30.240">
    <property type="entry name" value="PRC-barrel domain"/>
    <property type="match status" value="2"/>
</dbReference>
<organism evidence="3 4">
    <name type="scientific">Dulcicalothrix desertica PCC 7102</name>
    <dbReference type="NCBI Taxonomy" id="232991"/>
    <lineage>
        <taxon>Bacteria</taxon>
        <taxon>Bacillati</taxon>
        <taxon>Cyanobacteriota</taxon>
        <taxon>Cyanophyceae</taxon>
        <taxon>Nostocales</taxon>
        <taxon>Calotrichaceae</taxon>
        <taxon>Dulcicalothrix</taxon>
    </lineage>
</organism>
<proteinExistence type="predicted"/>
<feature type="region of interest" description="Disordered" evidence="1">
    <location>
        <begin position="195"/>
        <end position="322"/>
    </location>
</feature>
<reference evidence="3" key="1">
    <citation type="submission" date="2018-12" db="EMBL/GenBank/DDBJ databases">
        <authorList>
            <person name="Will S."/>
            <person name="Neumann-Schaal M."/>
            <person name="Henke P."/>
        </authorList>
    </citation>
    <scope>NUCLEOTIDE SEQUENCE</scope>
    <source>
        <strain evidence="3">PCC 7102</strain>
    </source>
</reference>
<feature type="compositionally biased region" description="Basic and acidic residues" evidence="1">
    <location>
        <begin position="268"/>
        <end position="277"/>
    </location>
</feature>
<comment type="caution">
    <text evidence="3">The sequence shown here is derived from an EMBL/GenBank/DDBJ whole genome shotgun (WGS) entry which is preliminary data.</text>
</comment>
<keyword evidence="4" id="KW-1185">Reference proteome</keyword>
<dbReference type="OrthoDB" id="570311at2"/>
<dbReference type="AlphaFoldDB" id="A0A3S1CAN4"/>
<reference evidence="3" key="2">
    <citation type="journal article" date="2019" name="Genome Biol. Evol.">
        <title>Day and night: Metabolic profiles and evolutionary relationships of six axenic non-marine cyanobacteria.</title>
        <authorList>
            <person name="Will S.E."/>
            <person name="Henke P."/>
            <person name="Boedeker C."/>
            <person name="Huang S."/>
            <person name="Brinkmann H."/>
            <person name="Rohde M."/>
            <person name="Jarek M."/>
            <person name="Friedl T."/>
            <person name="Seufert S."/>
            <person name="Schumacher M."/>
            <person name="Overmann J."/>
            <person name="Neumann-Schaal M."/>
            <person name="Petersen J."/>
        </authorList>
    </citation>
    <scope>NUCLEOTIDE SEQUENCE [LARGE SCALE GENOMIC DNA]</scope>
    <source>
        <strain evidence="3">PCC 7102</strain>
    </source>
</reference>